<dbReference type="PROSITE" id="PS51462">
    <property type="entry name" value="NUDIX"/>
    <property type="match status" value="1"/>
</dbReference>
<dbReference type="Proteomes" id="UP000001357">
    <property type="component" value="Unassembled WGS sequence"/>
</dbReference>
<dbReference type="KEGG" id="mbr:MONBRDRAFT_29898"/>
<dbReference type="Pfam" id="PF00293">
    <property type="entry name" value="NUDIX"/>
    <property type="match status" value="1"/>
</dbReference>
<evidence type="ECO:0000259" key="1">
    <source>
        <dbReference type="PROSITE" id="PS51462"/>
    </source>
</evidence>
<reference evidence="2 3" key="1">
    <citation type="journal article" date="2008" name="Nature">
        <title>The genome of the choanoflagellate Monosiga brevicollis and the origin of metazoans.</title>
        <authorList>
            <consortium name="JGI Sequencing"/>
            <person name="King N."/>
            <person name="Westbrook M.J."/>
            <person name="Young S.L."/>
            <person name="Kuo A."/>
            <person name="Abedin M."/>
            <person name="Chapman J."/>
            <person name="Fairclough S."/>
            <person name="Hellsten U."/>
            <person name="Isogai Y."/>
            <person name="Letunic I."/>
            <person name="Marr M."/>
            <person name="Pincus D."/>
            <person name="Putnam N."/>
            <person name="Rokas A."/>
            <person name="Wright K.J."/>
            <person name="Zuzow R."/>
            <person name="Dirks W."/>
            <person name="Good M."/>
            <person name="Goodstein D."/>
            <person name="Lemons D."/>
            <person name="Li W."/>
            <person name="Lyons J.B."/>
            <person name="Morris A."/>
            <person name="Nichols S."/>
            <person name="Richter D.J."/>
            <person name="Salamov A."/>
            <person name="Bork P."/>
            <person name="Lim W.A."/>
            <person name="Manning G."/>
            <person name="Miller W.T."/>
            <person name="McGinnis W."/>
            <person name="Shapiro H."/>
            <person name="Tjian R."/>
            <person name="Grigoriev I.V."/>
            <person name="Rokhsar D."/>
        </authorList>
    </citation>
    <scope>NUCLEOTIDE SEQUENCE [LARGE SCALE GENOMIC DNA]</scope>
    <source>
        <strain evidence="3">MX1 / ATCC 50154</strain>
    </source>
</reference>
<accession>A9VCG1</accession>
<gene>
    <name evidence="2" type="ORF">MONBRDRAFT_29898</name>
</gene>
<feature type="domain" description="Nudix hydrolase" evidence="1">
    <location>
        <begin position="175"/>
        <end position="335"/>
    </location>
</feature>
<dbReference type="CDD" id="cd02883">
    <property type="entry name" value="NUDIX_Hydrolase"/>
    <property type="match status" value="1"/>
</dbReference>
<dbReference type="AlphaFoldDB" id="A9VCG1"/>
<sequence length="374" mass="41992">MQTQAKSPRGPRVPRSRKVRVTVLEAQEKSKYFAGNEYFCAKLFVTSSATSNPDPGSELLQPNMVVMADMYLKKYGSYSLEIPIEEIKDRLVNRPPSPVLLHCGTIILDSDCKNMFVMRNGPESFIKLKYRLALLEPEGSERIHTILQATGEKETCMWSNEDLTNVIKWNRSKLKPRKSLSVPGDDVLKATKGIVQKAAQDELERRMRGERPHDYDGSPIWCVPGGMPDQHHQGRCEGALRAARRELREEALQGDGDMDELLTQSHLNFTFDMVTPDGGTSRSKFFVFHVKNADGRHQLIPKGKEFQQVAWDSFGNIASGLTPMGKYSAFLRFATADEWRNALDEIQATFAPKAARQTLDVDGLAVGLQELTTS</sequence>
<organism evidence="2 3">
    <name type="scientific">Monosiga brevicollis</name>
    <name type="common">Choanoflagellate</name>
    <dbReference type="NCBI Taxonomy" id="81824"/>
    <lineage>
        <taxon>Eukaryota</taxon>
        <taxon>Choanoflagellata</taxon>
        <taxon>Craspedida</taxon>
        <taxon>Salpingoecidae</taxon>
        <taxon>Monosiga</taxon>
    </lineage>
</organism>
<dbReference type="InterPro" id="IPR015797">
    <property type="entry name" value="NUDIX_hydrolase-like_dom_sf"/>
</dbReference>
<name>A9VCG1_MONBE</name>
<dbReference type="RefSeq" id="XP_001750393.1">
    <property type="nucleotide sequence ID" value="XM_001750341.1"/>
</dbReference>
<dbReference type="EMBL" id="CH991581">
    <property type="protein sequence ID" value="EDQ84743.1"/>
    <property type="molecule type" value="Genomic_DNA"/>
</dbReference>
<dbReference type="InterPro" id="IPR000086">
    <property type="entry name" value="NUDIX_hydrolase_dom"/>
</dbReference>
<dbReference type="GeneID" id="5895652"/>
<proteinExistence type="predicted"/>
<dbReference type="Gene3D" id="3.90.79.10">
    <property type="entry name" value="Nucleoside Triphosphate Pyrophosphohydrolase"/>
    <property type="match status" value="1"/>
</dbReference>
<evidence type="ECO:0000313" key="2">
    <source>
        <dbReference type="EMBL" id="EDQ84743.1"/>
    </source>
</evidence>
<protein>
    <recommendedName>
        <fullName evidence="1">Nudix hydrolase domain-containing protein</fullName>
    </recommendedName>
</protein>
<evidence type="ECO:0000313" key="3">
    <source>
        <dbReference type="Proteomes" id="UP000001357"/>
    </source>
</evidence>
<dbReference type="SUPFAM" id="SSF55811">
    <property type="entry name" value="Nudix"/>
    <property type="match status" value="1"/>
</dbReference>
<keyword evidence="3" id="KW-1185">Reference proteome</keyword>
<dbReference type="InParanoid" id="A9VCG1"/>